<organism evidence="1 2">
    <name type="scientific">Citrus unshiu</name>
    <name type="common">Satsuma mandarin</name>
    <name type="synonym">Citrus nobilis var. unshiu</name>
    <dbReference type="NCBI Taxonomy" id="55188"/>
    <lineage>
        <taxon>Eukaryota</taxon>
        <taxon>Viridiplantae</taxon>
        <taxon>Streptophyta</taxon>
        <taxon>Embryophyta</taxon>
        <taxon>Tracheophyta</taxon>
        <taxon>Spermatophyta</taxon>
        <taxon>Magnoliopsida</taxon>
        <taxon>eudicotyledons</taxon>
        <taxon>Gunneridae</taxon>
        <taxon>Pentapetalae</taxon>
        <taxon>rosids</taxon>
        <taxon>malvids</taxon>
        <taxon>Sapindales</taxon>
        <taxon>Rutaceae</taxon>
        <taxon>Aurantioideae</taxon>
        <taxon>Citrus</taxon>
    </lineage>
</organism>
<evidence type="ECO:0000313" key="2">
    <source>
        <dbReference type="Proteomes" id="UP000236630"/>
    </source>
</evidence>
<protein>
    <submittedName>
        <fullName evidence="1">Uncharacterized protein</fullName>
    </submittedName>
</protein>
<reference evidence="1 2" key="1">
    <citation type="journal article" date="2017" name="Front. Genet.">
        <title>Draft sequencing of the heterozygous diploid genome of Satsuma (Citrus unshiu Marc.) using a hybrid assembly approach.</title>
        <authorList>
            <person name="Shimizu T."/>
            <person name="Tanizawa Y."/>
            <person name="Mochizuki T."/>
            <person name="Nagasaki H."/>
            <person name="Yoshioka T."/>
            <person name="Toyoda A."/>
            <person name="Fujiyama A."/>
            <person name="Kaminuma E."/>
            <person name="Nakamura Y."/>
        </authorList>
    </citation>
    <scope>NUCLEOTIDE SEQUENCE [LARGE SCALE GENOMIC DNA]</scope>
    <source>
        <strain evidence="2">cv. Miyagawa wase</strain>
    </source>
</reference>
<name>A0A2H5QE00_CITUN</name>
<keyword evidence="2" id="KW-1185">Reference proteome</keyword>
<evidence type="ECO:0000313" key="1">
    <source>
        <dbReference type="EMBL" id="GAY62811.1"/>
    </source>
</evidence>
<sequence length="165" mass="17726">MPAGAGAFVVFTLTTLTKEIPFILGIALGSHSSSGWSLDPLLIHIDSAPESRSLDTDVSESINSSICRGSLSPVMEDSESEDSISNGATLDIRHEDKTRHDTATGINTLRRVIFRFLDPLDGQDGCPLVEEESRLEDYRTDLGQGTGELVMGGAEAYQILTITKG</sequence>
<dbReference type="Proteomes" id="UP000236630">
    <property type="component" value="Unassembled WGS sequence"/>
</dbReference>
<accession>A0A2H5QE00</accession>
<gene>
    <name evidence="1" type="ORF">CUMW_220760</name>
</gene>
<dbReference type="EMBL" id="BDQV01000323">
    <property type="protein sequence ID" value="GAY62811.1"/>
    <property type="molecule type" value="Genomic_DNA"/>
</dbReference>
<comment type="caution">
    <text evidence="1">The sequence shown here is derived from an EMBL/GenBank/DDBJ whole genome shotgun (WGS) entry which is preliminary data.</text>
</comment>
<proteinExistence type="predicted"/>
<dbReference type="AlphaFoldDB" id="A0A2H5QE00"/>